<feature type="region of interest" description="Disordered" evidence="3">
    <location>
        <begin position="189"/>
        <end position="225"/>
    </location>
</feature>
<organism evidence="5 6">
    <name type="scientific">Dentipellis fragilis</name>
    <dbReference type="NCBI Taxonomy" id="205917"/>
    <lineage>
        <taxon>Eukaryota</taxon>
        <taxon>Fungi</taxon>
        <taxon>Dikarya</taxon>
        <taxon>Basidiomycota</taxon>
        <taxon>Agaricomycotina</taxon>
        <taxon>Agaricomycetes</taxon>
        <taxon>Russulales</taxon>
        <taxon>Hericiaceae</taxon>
        <taxon>Dentipellis</taxon>
    </lineage>
</organism>
<dbReference type="AlphaFoldDB" id="A0A4Y9YVZ5"/>
<dbReference type="InterPro" id="IPR050502">
    <property type="entry name" value="Euk_RNA-bind_prot"/>
</dbReference>
<dbReference type="InterPro" id="IPR000504">
    <property type="entry name" value="RRM_dom"/>
</dbReference>
<comment type="caution">
    <text evidence="5">The sequence shown here is derived from an EMBL/GenBank/DDBJ whole genome shotgun (WGS) entry which is preliminary data.</text>
</comment>
<dbReference type="PANTHER" id="PTHR48025">
    <property type="entry name" value="OS02G0815200 PROTEIN"/>
    <property type="match status" value="1"/>
</dbReference>
<keyword evidence="6" id="KW-1185">Reference proteome</keyword>
<dbReference type="GO" id="GO:0005634">
    <property type="term" value="C:nucleus"/>
    <property type="evidence" value="ECO:0007669"/>
    <property type="project" value="TreeGrafter"/>
</dbReference>
<evidence type="ECO:0000256" key="1">
    <source>
        <dbReference type="ARBA" id="ARBA00022884"/>
    </source>
</evidence>
<dbReference type="InterPro" id="IPR012677">
    <property type="entry name" value="Nucleotide-bd_a/b_plait_sf"/>
</dbReference>
<keyword evidence="1 2" id="KW-0694">RNA-binding</keyword>
<gene>
    <name evidence="5" type="ORF">EVG20_g5336</name>
</gene>
<dbReference type="GO" id="GO:0003729">
    <property type="term" value="F:mRNA binding"/>
    <property type="evidence" value="ECO:0007669"/>
    <property type="project" value="TreeGrafter"/>
</dbReference>
<proteinExistence type="predicted"/>
<dbReference type="OrthoDB" id="6159137at2759"/>
<evidence type="ECO:0000259" key="4">
    <source>
        <dbReference type="PROSITE" id="PS50102"/>
    </source>
</evidence>
<dbReference type="PANTHER" id="PTHR48025:SF1">
    <property type="entry name" value="RRM DOMAIN-CONTAINING PROTEIN"/>
    <property type="match status" value="1"/>
</dbReference>
<dbReference type="STRING" id="205917.A0A4Y9YVZ5"/>
<dbReference type="SMART" id="SM00360">
    <property type="entry name" value="RRM"/>
    <property type="match status" value="3"/>
</dbReference>
<accession>A0A4Y9YVZ5</accession>
<evidence type="ECO:0000256" key="2">
    <source>
        <dbReference type="PROSITE-ProRule" id="PRU00176"/>
    </source>
</evidence>
<sequence length="437" mass="47211">MTVGNPVFKFGRQTYAVTVENIPRTVSGREIIDLFNTLVGKIKAAESSNNGASMQLTFCTEDAATKSLCMSGYTVAGVPLSVTAVTQAKVNSSNNLPRSPDSRRNLYVLGLPFELSKAEFTGLFSRYGTVTHCVILATVDNASRRRGFVVMSSNSEARAAMDAISRTEIKGSIIDVSWAVVQRSQGFLDGGDRTMPMDNRFDSPSCTNSSAGSTPEPSFQEPRTYPFQDISNDQTGFHNAIVPRPCSVMVSNLPKLLFADASDVEPLFLPFGKVENLELLPPQDSDSCRGVISVVASYMSAASALEAKQVLHGQNYAGFTVQAKLLPPWDQRQRTSFPGVSVNPRGSGLNPHASPFVYGNTYPLSFSAPPTCSIVEERKEYFSSLKEKTPSFFDNPASGQRLALGPFSQTSLPASAAPSRTNSAASFYMQRATSYVS</sequence>
<evidence type="ECO:0000313" key="5">
    <source>
        <dbReference type="EMBL" id="TFY65761.1"/>
    </source>
</evidence>
<evidence type="ECO:0000313" key="6">
    <source>
        <dbReference type="Proteomes" id="UP000298327"/>
    </source>
</evidence>
<feature type="domain" description="RRM" evidence="4">
    <location>
        <begin position="104"/>
        <end position="181"/>
    </location>
</feature>
<protein>
    <recommendedName>
        <fullName evidence="4">RRM domain-containing protein</fullName>
    </recommendedName>
</protein>
<dbReference type="SUPFAM" id="SSF54928">
    <property type="entry name" value="RNA-binding domain, RBD"/>
    <property type="match status" value="2"/>
</dbReference>
<name>A0A4Y9YVZ5_9AGAM</name>
<dbReference type="Gene3D" id="3.30.70.330">
    <property type="match status" value="2"/>
</dbReference>
<feature type="compositionally biased region" description="Polar residues" evidence="3">
    <location>
        <begin position="202"/>
        <end position="217"/>
    </location>
</feature>
<dbReference type="Proteomes" id="UP000298327">
    <property type="component" value="Unassembled WGS sequence"/>
</dbReference>
<dbReference type="PROSITE" id="PS50102">
    <property type="entry name" value="RRM"/>
    <property type="match status" value="1"/>
</dbReference>
<evidence type="ECO:0000256" key="3">
    <source>
        <dbReference type="SAM" id="MobiDB-lite"/>
    </source>
</evidence>
<dbReference type="CDD" id="cd00590">
    <property type="entry name" value="RRM_SF"/>
    <property type="match status" value="1"/>
</dbReference>
<dbReference type="Pfam" id="PF00076">
    <property type="entry name" value="RRM_1"/>
    <property type="match status" value="1"/>
</dbReference>
<dbReference type="InterPro" id="IPR035979">
    <property type="entry name" value="RBD_domain_sf"/>
</dbReference>
<dbReference type="EMBL" id="SEOQ01000311">
    <property type="protein sequence ID" value="TFY65761.1"/>
    <property type="molecule type" value="Genomic_DNA"/>
</dbReference>
<reference evidence="5 6" key="1">
    <citation type="submission" date="2019-02" db="EMBL/GenBank/DDBJ databases">
        <title>Genome sequencing of the rare red list fungi Dentipellis fragilis.</title>
        <authorList>
            <person name="Buettner E."/>
            <person name="Kellner H."/>
        </authorList>
    </citation>
    <scope>NUCLEOTIDE SEQUENCE [LARGE SCALE GENOMIC DNA]</scope>
    <source>
        <strain evidence="5 6">DSM 105465</strain>
    </source>
</reference>